<sequence length="174" mass="18656">MTPAESTARRETRRYQRTASKSDTRPDTQTPTNDLLMMNSNPPSAVGGPPVMDGYGFEDDSFGCGSGVVTTPRNFTFERSLAEEVTHSAGGFEDGLVAAEAGEDVYSDSTPIHQRNRYEYSGTSNSGGASTNTLVDGERAVDGRNEGPPTTAAERQQAHRVRRHSSGHSIGSIE</sequence>
<reference evidence="2" key="1">
    <citation type="submission" date="2021-01" db="EMBL/GenBank/DDBJ databases">
        <authorList>
            <person name="Corre E."/>
            <person name="Pelletier E."/>
            <person name="Niang G."/>
            <person name="Scheremetjew M."/>
            <person name="Finn R."/>
            <person name="Kale V."/>
            <person name="Holt S."/>
            <person name="Cochrane G."/>
            <person name="Meng A."/>
            <person name="Brown T."/>
            <person name="Cohen L."/>
        </authorList>
    </citation>
    <scope>NUCLEOTIDE SEQUENCE</scope>
    <source>
        <strain evidence="2">CCAP1064/1</strain>
    </source>
</reference>
<dbReference type="AlphaFoldDB" id="A0A7S0CC27"/>
<feature type="compositionally biased region" description="Polar residues" evidence="1">
    <location>
        <begin position="27"/>
        <end position="43"/>
    </location>
</feature>
<gene>
    <name evidence="2" type="ORF">PINE0816_LOCUS15345</name>
</gene>
<name>A0A7S0CC27_9STRA</name>
<evidence type="ECO:0000313" key="2">
    <source>
        <dbReference type="EMBL" id="CAD8419210.1"/>
    </source>
</evidence>
<accession>A0A7S0CC27</accession>
<dbReference type="EMBL" id="HBEL01032766">
    <property type="protein sequence ID" value="CAD8419210.1"/>
    <property type="molecule type" value="Transcribed_RNA"/>
</dbReference>
<feature type="compositionally biased region" description="Basic and acidic residues" evidence="1">
    <location>
        <begin position="7"/>
        <end position="26"/>
    </location>
</feature>
<feature type="compositionally biased region" description="Low complexity" evidence="1">
    <location>
        <begin position="121"/>
        <end position="133"/>
    </location>
</feature>
<feature type="region of interest" description="Disordered" evidence="1">
    <location>
        <begin position="1"/>
        <end position="53"/>
    </location>
</feature>
<proteinExistence type="predicted"/>
<protein>
    <submittedName>
        <fullName evidence="2">Uncharacterized protein</fullName>
    </submittedName>
</protein>
<feature type="compositionally biased region" description="Basic and acidic residues" evidence="1">
    <location>
        <begin position="136"/>
        <end position="145"/>
    </location>
</feature>
<evidence type="ECO:0000256" key="1">
    <source>
        <dbReference type="SAM" id="MobiDB-lite"/>
    </source>
</evidence>
<organism evidence="2">
    <name type="scientific">Proboscia inermis</name>
    <dbReference type="NCBI Taxonomy" id="420281"/>
    <lineage>
        <taxon>Eukaryota</taxon>
        <taxon>Sar</taxon>
        <taxon>Stramenopiles</taxon>
        <taxon>Ochrophyta</taxon>
        <taxon>Bacillariophyta</taxon>
        <taxon>Coscinodiscophyceae</taxon>
        <taxon>Rhizosoleniophycidae</taxon>
        <taxon>Rhizosoleniales</taxon>
        <taxon>Rhizosoleniaceae</taxon>
        <taxon>Proboscia</taxon>
    </lineage>
</organism>
<feature type="region of interest" description="Disordered" evidence="1">
    <location>
        <begin position="107"/>
        <end position="174"/>
    </location>
</feature>